<name>A0ABU1EP09_9FLAO</name>
<dbReference type="Gene3D" id="3.40.50.150">
    <property type="entry name" value="Vaccinia Virus protein VP39"/>
    <property type="match status" value="1"/>
</dbReference>
<accession>A0ABU1EP09</accession>
<dbReference type="GO" id="GO:0032259">
    <property type="term" value="P:methylation"/>
    <property type="evidence" value="ECO:0007669"/>
    <property type="project" value="UniProtKB-KW"/>
</dbReference>
<comment type="caution">
    <text evidence="2">The sequence shown here is derived from an EMBL/GenBank/DDBJ whole genome shotgun (WGS) entry which is preliminary data.</text>
</comment>
<sequence>MTDLKSHWENIYSKKNFEETSWFQEKPETSINIIQSLGLSKEAPIIDIGGGNSYLVDNLLDLGYSKLSVLDISETAIKKAKSRLGEKAEDVEWIVNDVTANQFSSEYEVWHDRAAFHFLTDEDKVKDYISNLKTSLRSGGYLILGTFSENGPDKCSGIEIKKYSSEQMEKLFEKDFEIVRLENLDHKTPWDAVQNFTFGLFRRK</sequence>
<dbReference type="Pfam" id="PF13649">
    <property type="entry name" value="Methyltransf_25"/>
    <property type="match status" value="1"/>
</dbReference>
<protein>
    <submittedName>
        <fullName evidence="2">Class I SAM-dependent methyltransferase</fullName>
        <ecNumber evidence="2">2.1.-.-</ecNumber>
    </submittedName>
</protein>
<dbReference type="RefSeq" id="WP_309560835.1">
    <property type="nucleotide sequence ID" value="NZ_JAVJIU010000002.1"/>
</dbReference>
<dbReference type="GO" id="GO:0008168">
    <property type="term" value="F:methyltransferase activity"/>
    <property type="evidence" value="ECO:0007669"/>
    <property type="project" value="UniProtKB-KW"/>
</dbReference>
<keyword evidence="3" id="KW-1185">Reference proteome</keyword>
<dbReference type="InterPro" id="IPR029063">
    <property type="entry name" value="SAM-dependent_MTases_sf"/>
</dbReference>
<evidence type="ECO:0000313" key="3">
    <source>
        <dbReference type="Proteomes" id="UP001257234"/>
    </source>
</evidence>
<dbReference type="Proteomes" id="UP001257234">
    <property type="component" value="Unassembled WGS sequence"/>
</dbReference>
<evidence type="ECO:0000259" key="1">
    <source>
        <dbReference type="Pfam" id="PF13649"/>
    </source>
</evidence>
<reference evidence="3" key="1">
    <citation type="submission" date="2023-07" db="EMBL/GenBank/DDBJ databases">
        <title>Christiangramia sp. SM2212., a novel bacterium of the family Flavobacteriaceae isolated from the sea sediment.</title>
        <authorList>
            <person name="Wang J."/>
            <person name="Zhang X."/>
        </authorList>
    </citation>
    <scope>NUCLEOTIDE SEQUENCE [LARGE SCALE GENOMIC DNA]</scope>
    <source>
        <strain evidence="3">SM2212</strain>
    </source>
</reference>
<gene>
    <name evidence="2" type="ORF">RE431_04825</name>
</gene>
<dbReference type="EMBL" id="JAVJIU010000002">
    <property type="protein sequence ID" value="MDR5589948.1"/>
    <property type="molecule type" value="Genomic_DNA"/>
</dbReference>
<organism evidence="2 3">
    <name type="scientific">Christiangramia sediminicola</name>
    <dbReference type="NCBI Taxonomy" id="3073267"/>
    <lineage>
        <taxon>Bacteria</taxon>
        <taxon>Pseudomonadati</taxon>
        <taxon>Bacteroidota</taxon>
        <taxon>Flavobacteriia</taxon>
        <taxon>Flavobacteriales</taxon>
        <taxon>Flavobacteriaceae</taxon>
        <taxon>Christiangramia</taxon>
    </lineage>
</organism>
<keyword evidence="2" id="KW-0489">Methyltransferase</keyword>
<dbReference type="SUPFAM" id="SSF53335">
    <property type="entry name" value="S-adenosyl-L-methionine-dependent methyltransferases"/>
    <property type="match status" value="1"/>
</dbReference>
<dbReference type="EC" id="2.1.-.-" evidence="2"/>
<evidence type="ECO:0000313" key="2">
    <source>
        <dbReference type="EMBL" id="MDR5589948.1"/>
    </source>
</evidence>
<feature type="domain" description="Methyltransferase" evidence="1">
    <location>
        <begin position="45"/>
        <end position="140"/>
    </location>
</feature>
<dbReference type="PANTHER" id="PTHR12843:SF5">
    <property type="entry name" value="EEF1A LYSINE METHYLTRANSFERASE 2"/>
    <property type="match status" value="1"/>
</dbReference>
<keyword evidence="2" id="KW-0808">Transferase</keyword>
<dbReference type="PANTHER" id="PTHR12843">
    <property type="entry name" value="PROTEIN-LYSINE N-METHYLTRANSFERASE METTL10"/>
    <property type="match status" value="1"/>
</dbReference>
<dbReference type="InterPro" id="IPR041698">
    <property type="entry name" value="Methyltransf_25"/>
</dbReference>
<proteinExistence type="predicted"/>